<dbReference type="Pfam" id="PF00375">
    <property type="entry name" value="SDF"/>
    <property type="match status" value="1"/>
</dbReference>
<dbReference type="InterPro" id="IPR036458">
    <property type="entry name" value="Na:dicarbo_symporter_sf"/>
</dbReference>
<name>A0A6C1KIN7_XANAU</name>
<sequence length="465" mass="49388">MLQPAMSDQSLNPPQRPLFWPIRLCKKLYFQVLVAVVIGALLGYYEPMLAQQFKPLGDVFIRAIKVVVTPIIFLTIVVGIATMGDMRRIASVGVKALIYFEIASTLALIIGMVVGNVWPVGHGINANPATLDSSAVSGYVSSAKHMTLVDFLVNIIPTTFVEPFVKGEILPVLFVAVLFGLALCKFGDRVKPLVALLEQAAAGLFGMVGIIMRFAPIGAFGAMAFTIGKFGIGTLINLGELVLAVYIVSILFVVLVLGAALRIAGFSLWKVLAHFKDEILVVFAATSAETMIPRSIEKLENIGVKKEVVGLVMPTGFSFNMDGTAIYMTMSVLFIAHATNIELSITQQLTILFVMLFTSKGAAGVTGGGFIALAATMPAIGVLPIAGLTLLIGVDRFMAEIRAATNLTSNIIATLVVGRWVGGVDYERALKVLDGKPVPDLVSEVGMTEAAVPPGLLPVAVAARV</sequence>
<organism evidence="10 11">
    <name type="scientific">Xanthobacter autotrophicus</name>
    <dbReference type="NCBI Taxonomy" id="280"/>
    <lineage>
        <taxon>Bacteria</taxon>
        <taxon>Pseudomonadati</taxon>
        <taxon>Pseudomonadota</taxon>
        <taxon>Alphaproteobacteria</taxon>
        <taxon>Hyphomicrobiales</taxon>
        <taxon>Xanthobacteraceae</taxon>
        <taxon>Xanthobacter</taxon>
    </lineage>
</organism>
<accession>A0A6C1KIN7</accession>
<feature type="transmembrane region" description="Helical" evidence="9">
    <location>
        <begin position="193"/>
        <end position="211"/>
    </location>
</feature>
<dbReference type="GO" id="GO:0015141">
    <property type="term" value="F:succinate transmembrane transporter activity"/>
    <property type="evidence" value="ECO:0007669"/>
    <property type="project" value="TreeGrafter"/>
</dbReference>
<evidence type="ECO:0000256" key="7">
    <source>
        <dbReference type="ARBA" id="ARBA00022989"/>
    </source>
</evidence>
<dbReference type="PROSITE" id="PS00714">
    <property type="entry name" value="NA_DICARBOXYL_SYMP_2"/>
    <property type="match status" value="1"/>
</dbReference>
<dbReference type="PANTHER" id="PTHR42865">
    <property type="entry name" value="PROTON/GLUTAMATE-ASPARTATE SYMPORTER"/>
    <property type="match status" value="1"/>
</dbReference>
<feature type="transmembrane region" description="Helical" evidence="9">
    <location>
        <begin position="28"/>
        <end position="45"/>
    </location>
</feature>
<dbReference type="OrthoDB" id="9766690at2"/>
<dbReference type="NCBIfam" id="NF002461">
    <property type="entry name" value="PRK01663.1"/>
    <property type="match status" value="1"/>
</dbReference>
<evidence type="ECO:0000256" key="8">
    <source>
        <dbReference type="ARBA" id="ARBA00023136"/>
    </source>
</evidence>
<dbReference type="PRINTS" id="PR00173">
    <property type="entry name" value="EDTRNSPORT"/>
</dbReference>
<dbReference type="GO" id="GO:0015138">
    <property type="term" value="F:fumarate transmembrane transporter activity"/>
    <property type="evidence" value="ECO:0007669"/>
    <property type="project" value="TreeGrafter"/>
</dbReference>
<dbReference type="GeneID" id="95772738"/>
<feature type="transmembrane region" description="Helical" evidence="9">
    <location>
        <begin position="348"/>
        <end position="365"/>
    </location>
</feature>
<keyword evidence="6" id="KW-0769">Symport</keyword>
<dbReference type="GO" id="GO:0005886">
    <property type="term" value="C:plasma membrane"/>
    <property type="evidence" value="ECO:0007669"/>
    <property type="project" value="UniProtKB-SubCell"/>
</dbReference>
<gene>
    <name evidence="10" type="primary">dctA</name>
    <name evidence="10" type="ORF">FBQ73_04605</name>
</gene>
<proteinExistence type="inferred from homology"/>
<keyword evidence="5 9" id="KW-0812">Transmembrane</keyword>
<feature type="transmembrane region" description="Helical" evidence="9">
    <location>
        <begin position="243"/>
        <end position="264"/>
    </location>
</feature>
<comment type="caution">
    <text evidence="10">The sequence shown here is derived from an EMBL/GenBank/DDBJ whole genome shotgun (WGS) entry which is preliminary data.</text>
</comment>
<dbReference type="InterPro" id="IPR018107">
    <property type="entry name" value="Na-dicarboxylate_symporter_CS"/>
</dbReference>
<keyword evidence="8 9" id="KW-0472">Membrane</keyword>
<dbReference type="GO" id="GO:0015366">
    <property type="term" value="F:malate:proton symporter activity"/>
    <property type="evidence" value="ECO:0007669"/>
    <property type="project" value="TreeGrafter"/>
</dbReference>
<feature type="transmembrane region" description="Helical" evidence="9">
    <location>
        <begin position="96"/>
        <end position="118"/>
    </location>
</feature>
<evidence type="ECO:0000313" key="11">
    <source>
        <dbReference type="Proteomes" id="UP000305131"/>
    </source>
</evidence>
<dbReference type="InterPro" id="IPR001991">
    <property type="entry name" value="Na-dicarboxylate_symporter"/>
</dbReference>
<reference evidence="10 11" key="1">
    <citation type="submission" date="2019-05" db="EMBL/GenBank/DDBJ databases">
        <authorList>
            <person name="Zhou X."/>
        </authorList>
    </citation>
    <scope>NUCLEOTIDE SEQUENCE [LARGE SCALE GENOMIC DNA]</scope>
    <source>
        <strain evidence="10 11">DSM 432</strain>
    </source>
</reference>
<protein>
    <submittedName>
        <fullName evidence="10">C4-dicarboxylate transporter DctA</fullName>
    </submittedName>
</protein>
<evidence type="ECO:0000256" key="9">
    <source>
        <dbReference type="SAM" id="Phobius"/>
    </source>
</evidence>
<comment type="subcellular location">
    <subcellularLocation>
        <location evidence="1">Cell inner membrane</location>
        <topology evidence="1">Multi-pass membrane protein</topology>
    </subcellularLocation>
</comment>
<dbReference type="EMBL" id="VAUP01000014">
    <property type="protein sequence ID" value="TLX44148.1"/>
    <property type="molecule type" value="Genomic_DNA"/>
</dbReference>
<dbReference type="RefSeq" id="WP_138398343.1">
    <property type="nucleotide sequence ID" value="NZ_JBAFVI010000022.1"/>
</dbReference>
<keyword evidence="7 9" id="KW-1133">Transmembrane helix</keyword>
<dbReference type="FunFam" id="1.10.3860.10:FF:000001">
    <property type="entry name" value="C4-dicarboxylate transport protein"/>
    <property type="match status" value="1"/>
</dbReference>
<evidence type="ECO:0000256" key="4">
    <source>
        <dbReference type="ARBA" id="ARBA00022475"/>
    </source>
</evidence>
<dbReference type="Gene3D" id="1.10.3860.10">
    <property type="entry name" value="Sodium:dicarboxylate symporter"/>
    <property type="match status" value="1"/>
</dbReference>
<keyword evidence="4" id="KW-1003">Cell membrane</keyword>
<feature type="transmembrane region" description="Helical" evidence="9">
    <location>
        <begin position="60"/>
        <end position="84"/>
    </location>
</feature>
<dbReference type="SUPFAM" id="SSF118215">
    <property type="entry name" value="Proton glutamate symport protein"/>
    <property type="match status" value="1"/>
</dbReference>
<dbReference type="AlphaFoldDB" id="A0A6C1KIN7"/>
<evidence type="ECO:0000256" key="1">
    <source>
        <dbReference type="ARBA" id="ARBA00004429"/>
    </source>
</evidence>
<feature type="transmembrane region" description="Helical" evidence="9">
    <location>
        <begin position="217"/>
        <end position="236"/>
    </location>
</feature>
<dbReference type="Proteomes" id="UP000305131">
    <property type="component" value="Unassembled WGS sequence"/>
</dbReference>
<feature type="transmembrane region" description="Helical" evidence="9">
    <location>
        <begin position="169"/>
        <end position="186"/>
    </location>
</feature>
<evidence type="ECO:0000256" key="2">
    <source>
        <dbReference type="ARBA" id="ARBA00006148"/>
    </source>
</evidence>
<dbReference type="PROSITE" id="PS00713">
    <property type="entry name" value="NA_DICARBOXYL_SYMP_1"/>
    <property type="match status" value="1"/>
</dbReference>
<evidence type="ECO:0000256" key="3">
    <source>
        <dbReference type="ARBA" id="ARBA00022448"/>
    </source>
</evidence>
<feature type="transmembrane region" description="Helical" evidence="9">
    <location>
        <begin position="317"/>
        <end position="336"/>
    </location>
</feature>
<evidence type="ECO:0000313" key="10">
    <source>
        <dbReference type="EMBL" id="TLX44148.1"/>
    </source>
</evidence>
<keyword evidence="3" id="KW-0813">Transport</keyword>
<feature type="transmembrane region" description="Helical" evidence="9">
    <location>
        <begin position="371"/>
        <end position="392"/>
    </location>
</feature>
<comment type="similarity">
    <text evidence="2">Belongs to the dicarboxylate/amino acid:cation symporter (DAACS) (TC 2.A.23) family.</text>
</comment>
<evidence type="ECO:0000256" key="6">
    <source>
        <dbReference type="ARBA" id="ARBA00022847"/>
    </source>
</evidence>
<dbReference type="PANTHER" id="PTHR42865:SF1">
    <property type="entry name" value="AEROBIC C4-DICARBOXYLATE TRANSPORT PROTEIN"/>
    <property type="match status" value="1"/>
</dbReference>
<dbReference type="GO" id="GO:0070778">
    <property type="term" value="P:L-aspartate transmembrane transport"/>
    <property type="evidence" value="ECO:0007669"/>
    <property type="project" value="TreeGrafter"/>
</dbReference>
<evidence type="ECO:0000256" key="5">
    <source>
        <dbReference type="ARBA" id="ARBA00022692"/>
    </source>
</evidence>